<dbReference type="Proteomes" id="UP000799755">
    <property type="component" value="Unassembled WGS sequence"/>
</dbReference>
<sequence>MSSDTSERATTEAKYAPMPSTWRRNISEDSSTKVYLEGGYTPLGKSIHKRSLVHFAPALENYLEDPFGDKIVLPAGSVDENAADTVVSGIAHAATHGGNISVWYAYNPIACIEMHRVFTLFGMKSEGDEALEKLWSSLKQVALSEENVGWIWYTFEEDIFNKEKINSPPWPVGPYRCPHAGEYIHAMLYQLLNLAHENKLSKELTEFMDSHPRLKALGEERKKDCGLQEGFNSSKSARMVRRARKAAEVQEAALVVFKGMSYGQDRKANHFASLQWSERKGTPPPATESSSSGETEDEEGEIQNRNEANDVQSLSTPEDKKTIVHEDRGTRSLTPAMEDALNRQRPSLNLSRAGAGISTINAQGNGMRSYGRHGQTSFPNNPSRSSGKMSVHDRVADLSDGEVDEELEDLEKDEESDIDKTAGVFKHILTPKQNHPALTNNSLASASHTSTPKPIPGSSMVPSITTQNVGNASTPRPPFLAPDFVPGGTLTVAENESSINGRPFSAPTPPFLGFQTCPFTNDNPNQSPTFSTPPQNAPEGPNAFANSRNIFERPGTALGVSGHVTGGPTNPFGGTEQGSSHSGNAFSGSGNLLGGPSTLNAPNGPTTPFGFSGFSTSNAPATSSNFSGFNTQNGQVNLANFGSSGTPGTASAGVNPPNAPANIFAFQSNGGPPGAASGTRRFAQAKGVRRGRIGR</sequence>
<organism evidence="1 2">
    <name type="scientific">Lindgomyces ingoldianus</name>
    <dbReference type="NCBI Taxonomy" id="673940"/>
    <lineage>
        <taxon>Eukaryota</taxon>
        <taxon>Fungi</taxon>
        <taxon>Dikarya</taxon>
        <taxon>Ascomycota</taxon>
        <taxon>Pezizomycotina</taxon>
        <taxon>Dothideomycetes</taxon>
        <taxon>Pleosporomycetidae</taxon>
        <taxon>Pleosporales</taxon>
        <taxon>Lindgomycetaceae</taxon>
        <taxon>Lindgomyces</taxon>
    </lineage>
</organism>
<accession>A0ACB6QAS7</accession>
<keyword evidence="2" id="KW-1185">Reference proteome</keyword>
<evidence type="ECO:0000313" key="2">
    <source>
        <dbReference type="Proteomes" id="UP000799755"/>
    </source>
</evidence>
<comment type="caution">
    <text evidence="1">The sequence shown here is derived from an EMBL/GenBank/DDBJ whole genome shotgun (WGS) entry which is preliminary data.</text>
</comment>
<reference evidence="1" key="1">
    <citation type="journal article" date="2020" name="Stud. Mycol.">
        <title>101 Dothideomycetes genomes: a test case for predicting lifestyles and emergence of pathogens.</title>
        <authorList>
            <person name="Haridas S."/>
            <person name="Albert R."/>
            <person name="Binder M."/>
            <person name="Bloem J."/>
            <person name="Labutti K."/>
            <person name="Salamov A."/>
            <person name="Andreopoulos B."/>
            <person name="Baker S."/>
            <person name="Barry K."/>
            <person name="Bills G."/>
            <person name="Bluhm B."/>
            <person name="Cannon C."/>
            <person name="Castanera R."/>
            <person name="Culley D."/>
            <person name="Daum C."/>
            <person name="Ezra D."/>
            <person name="Gonzalez J."/>
            <person name="Henrissat B."/>
            <person name="Kuo A."/>
            <person name="Liang C."/>
            <person name="Lipzen A."/>
            <person name="Lutzoni F."/>
            <person name="Magnuson J."/>
            <person name="Mondo S."/>
            <person name="Nolan M."/>
            <person name="Ohm R."/>
            <person name="Pangilinan J."/>
            <person name="Park H.-J."/>
            <person name="Ramirez L."/>
            <person name="Alfaro M."/>
            <person name="Sun H."/>
            <person name="Tritt A."/>
            <person name="Yoshinaga Y."/>
            <person name="Zwiers L.-H."/>
            <person name="Turgeon B."/>
            <person name="Goodwin S."/>
            <person name="Spatafora J."/>
            <person name="Crous P."/>
            <person name="Grigoriev I."/>
        </authorList>
    </citation>
    <scope>NUCLEOTIDE SEQUENCE</scope>
    <source>
        <strain evidence="1">ATCC 200398</strain>
    </source>
</reference>
<proteinExistence type="predicted"/>
<name>A0ACB6QAS7_9PLEO</name>
<evidence type="ECO:0000313" key="1">
    <source>
        <dbReference type="EMBL" id="KAF2463600.1"/>
    </source>
</evidence>
<gene>
    <name evidence="1" type="ORF">BDR25DRAFT_107125</name>
</gene>
<protein>
    <submittedName>
        <fullName evidence="1">Uncharacterized protein</fullName>
    </submittedName>
</protein>
<dbReference type="EMBL" id="MU003548">
    <property type="protein sequence ID" value="KAF2463600.1"/>
    <property type="molecule type" value="Genomic_DNA"/>
</dbReference>